<dbReference type="AlphaFoldDB" id="A0A8J3EZG7"/>
<dbReference type="EMBL" id="BMHB01000001">
    <property type="protein sequence ID" value="GGI14416.1"/>
    <property type="molecule type" value="Genomic_DNA"/>
</dbReference>
<evidence type="ECO:0000256" key="2">
    <source>
        <dbReference type="ARBA" id="ARBA00022475"/>
    </source>
</evidence>
<evidence type="ECO:0000256" key="7">
    <source>
        <dbReference type="ARBA" id="ARBA00023306"/>
    </source>
</evidence>
<comment type="function">
    <text evidence="8">Cell division protein that may be involved in stabilizing or promoting the assembly of the division complex.</text>
</comment>
<dbReference type="InterPro" id="IPR026580">
    <property type="entry name" value="DivIB"/>
</dbReference>
<comment type="caution">
    <text evidence="10">The sequence shown here is derived from an EMBL/GenBank/DDBJ whole genome shotgun (WGS) entry which is preliminary data.</text>
</comment>
<evidence type="ECO:0000259" key="9">
    <source>
        <dbReference type="PROSITE" id="PS51779"/>
    </source>
</evidence>
<sequence>MQENKIISLEDRVPILRNKKRKKANIRLLMTILLFFSLLLCVLYFQTSIGSEINLEIKGNNLYTDKEIQKLADLNQDDSFLTIHSKKVIQKLESRNTIQSAEVHKRFPNKVEIVIKEYQPIGQAMFDGKKHLLLESGMLLKDNHSLENTTIPELNGWSQGDELQELAVELSKLPKSIFHSISEIDYTPSKDDPLLVTVFMNEGYEVKTTIRKFSNKMSNYPIILKSIPKNKKGVIHLEVGAYFAPYETNVTNVIK</sequence>
<dbReference type="Proteomes" id="UP000626244">
    <property type="component" value="Unassembled WGS sequence"/>
</dbReference>
<dbReference type="Gene3D" id="3.10.20.310">
    <property type="entry name" value="membrane protein fhac"/>
    <property type="match status" value="1"/>
</dbReference>
<gene>
    <name evidence="10" type="primary">ftsQ</name>
    <name evidence="8" type="synonym">divIB</name>
    <name evidence="10" type="ORF">GCM10007380_22830</name>
</gene>
<comment type="similarity">
    <text evidence="8">Belongs to the FtsQ/DivIB family. DivIB subfamily.</text>
</comment>
<reference evidence="11" key="1">
    <citation type="journal article" date="2019" name="Int. J. Syst. Evol. Microbiol.">
        <title>The Global Catalogue of Microorganisms (GCM) 10K type strain sequencing project: providing services to taxonomists for standard genome sequencing and annotation.</title>
        <authorList>
            <consortium name="The Broad Institute Genomics Platform"/>
            <consortium name="The Broad Institute Genome Sequencing Center for Infectious Disease"/>
            <person name="Wu L."/>
            <person name="Ma J."/>
        </authorList>
    </citation>
    <scope>NUCLEOTIDE SEQUENCE [LARGE SCALE GENOMIC DNA]</scope>
    <source>
        <strain evidence="11">CGMCC 1.14993</strain>
    </source>
</reference>
<keyword evidence="4 8" id="KW-0812">Transmembrane</keyword>
<dbReference type="InterPro" id="IPR034746">
    <property type="entry name" value="POTRA"/>
</dbReference>
<keyword evidence="5 8" id="KW-1133">Transmembrane helix</keyword>
<dbReference type="PANTHER" id="PTHR37820:SF1">
    <property type="entry name" value="CELL DIVISION PROTEIN FTSQ"/>
    <property type="match status" value="1"/>
</dbReference>
<dbReference type="RefSeq" id="WP_158093264.1">
    <property type="nucleotide sequence ID" value="NZ_BMHB01000001.1"/>
</dbReference>
<dbReference type="PROSITE" id="PS51779">
    <property type="entry name" value="POTRA"/>
    <property type="match status" value="1"/>
</dbReference>
<feature type="domain" description="POTRA" evidence="9">
    <location>
        <begin position="48"/>
        <end position="118"/>
    </location>
</feature>
<evidence type="ECO:0000256" key="3">
    <source>
        <dbReference type="ARBA" id="ARBA00022618"/>
    </source>
</evidence>
<keyword evidence="11" id="KW-1185">Reference proteome</keyword>
<accession>A0A8J3EZG7</accession>
<dbReference type="Pfam" id="PF03799">
    <property type="entry name" value="FtsQ_DivIB_C"/>
    <property type="match status" value="1"/>
</dbReference>
<dbReference type="HAMAP" id="MF_00912">
    <property type="entry name" value="DivIB"/>
    <property type="match status" value="1"/>
</dbReference>
<evidence type="ECO:0000256" key="1">
    <source>
        <dbReference type="ARBA" id="ARBA00004370"/>
    </source>
</evidence>
<dbReference type="InterPro" id="IPR005548">
    <property type="entry name" value="Cell_div_FtsQ/DivIB_C"/>
</dbReference>
<keyword evidence="6 8" id="KW-0472">Membrane</keyword>
<evidence type="ECO:0000256" key="5">
    <source>
        <dbReference type="ARBA" id="ARBA00022989"/>
    </source>
</evidence>
<evidence type="ECO:0000313" key="11">
    <source>
        <dbReference type="Proteomes" id="UP000626244"/>
    </source>
</evidence>
<dbReference type="GO" id="GO:0005886">
    <property type="term" value="C:plasma membrane"/>
    <property type="evidence" value="ECO:0007669"/>
    <property type="project" value="UniProtKB-SubCell"/>
</dbReference>
<evidence type="ECO:0000256" key="8">
    <source>
        <dbReference type="HAMAP-Rule" id="MF_00912"/>
    </source>
</evidence>
<comment type="subcellular location">
    <subcellularLocation>
        <location evidence="8">Cell membrane</location>
        <topology evidence="8">Single-pass type II membrane protein</topology>
    </subcellularLocation>
    <subcellularLocation>
        <location evidence="1">Membrane</location>
    </subcellularLocation>
    <text evidence="8">Localizes to the division septum.</text>
</comment>
<keyword evidence="3 8" id="KW-0132">Cell division</keyword>
<dbReference type="GO" id="GO:0043093">
    <property type="term" value="P:FtsZ-dependent cytokinesis"/>
    <property type="evidence" value="ECO:0007669"/>
    <property type="project" value="UniProtKB-UniRule"/>
</dbReference>
<protein>
    <recommendedName>
        <fullName evidence="8">Cell division protein DivIB</fullName>
    </recommendedName>
</protein>
<dbReference type="InterPro" id="IPR050487">
    <property type="entry name" value="FtsQ_DivIB"/>
</dbReference>
<evidence type="ECO:0000256" key="4">
    <source>
        <dbReference type="ARBA" id="ARBA00022692"/>
    </source>
</evidence>
<dbReference type="OrthoDB" id="1819027at2"/>
<dbReference type="Gene3D" id="3.40.50.10960">
    <property type="match status" value="1"/>
</dbReference>
<organism evidence="10 11">
    <name type="scientific">Gottfriedia solisilvae</name>
    <dbReference type="NCBI Taxonomy" id="1516104"/>
    <lineage>
        <taxon>Bacteria</taxon>
        <taxon>Bacillati</taxon>
        <taxon>Bacillota</taxon>
        <taxon>Bacilli</taxon>
        <taxon>Bacillales</taxon>
        <taxon>Bacillaceae</taxon>
        <taxon>Gottfriedia</taxon>
    </lineage>
</organism>
<evidence type="ECO:0000256" key="6">
    <source>
        <dbReference type="ARBA" id="ARBA00023136"/>
    </source>
</evidence>
<dbReference type="InterPro" id="IPR013685">
    <property type="entry name" value="POTRA_FtsQ_type"/>
</dbReference>
<proteinExistence type="inferred from homology"/>
<keyword evidence="2 8" id="KW-1003">Cell membrane</keyword>
<dbReference type="GO" id="GO:0032153">
    <property type="term" value="C:cell division site"/>
    <property type="evidence" value="ECO:0007669"/>
    <property type="project" value="UniProtKB-UniRule"/>
</dbReference>
<name>A0A8J3EZG7_9BACI</name>
<dbReference type="Pfam" id="PF08478">
    <property type="entry name" value="POTRA_1"/>
    <property type="match status" value="1"/>
</dbReference>
<evidence type="ECO:0000313" key="10">
    <source>
        <dbReference type="EMBL" id="GGI14416.1"/>
    </source>
</evidence>
<dbReference type="PANTHER" id="PTHR37820">
    <property type="entry name" value="CELL DIVISION PROTEIN DIVIB"/>
    <property type="match status" value="1"/>
</dbReference>
<keyword evidence="7 8" id="KW-0131">Cell cycle</keyword>
<feature type="transmembrane region" description="Helical" evidence="8">
    <location>
        <begin position="26"/>
        <end position="45"/>
    </location>
</feature>